<organism evidence="7 8">
    <name type="scientific">Inquilinus limosus</name>
    <dbReference type="NCBI Taxonomy" id="171674"/>
    <lineage>
        <taxon>Bacteria</taxon>
        <taxon>Pseudomonadati</taxon>
        <taxon>Pseudomonadota</taxon>
        <taxon>Alphaproteobacteria</taxon>
        <taxon>Rhodospirillales</taxon>
        <taxon>Rhodospirillaceae</taxon>
        <taxon>Inquilinus</taxon>
    </lineage>
</organism>
<evidence type="ECO:0000313" key="7">
    <source>
        <dbReference type="EMBL" id="MBW8726375.1"/>
    </source>
</evidence>
<evidence type="ECO:0000256" key="4">
    <source>
        <dbReference type="ARBA" id="ARBA00023136"/>
    </source>
</evidence>
<feature type="transmembrane region" description="Helical" evidence="5">
    <location>
        <begin position="306"/>
        <end position="324"/>
    </location>
</feature>
<dbReference type="PIRSF" id="PIRSF002808">
    <property type="entry name" value="Hexose_phosphate_transp"/>
    <property type="match status" value="1"/>
</dbReference>
<gene>
    <name evidence="7" type="ORF">JF625_14630</name>
</gene>
<dbReference type="Proteomes" id="UP000700706">
    <property type="component" value="Unassembled WGS sequence"/>
</dbReference>
<accession>A0A952FNC6</accession>
<dbReference type="InterPro" id="IPR020846">
    <property type="entry name" value="MFS_dom"/>
</dbReference>
<evidence type="ECO:0000259" key="6">
    <source>
        <dbReference type="PROSITE" id="PS50850"/>
    </source>
</evidence>
<feature type="transmembrane region" description="Helical" evidence="5">
    <location>
        <begin position="394"/>
        <end position="416"/>
    </location>
</feature>
<dbReference type="CDD" id="cd17319">
    <property type="entry name" value="MFS_ExuT_GudP_like"/>
    <property type="match status" value="1"/>
</dbReference>
<feature type="domain" description="Major facilitator superfamily (MFS) profile" evidence="6">
    <location>
        <begin position="16"/>
        <end position="420"/>
    </location>
</feature>
<feature type="transmembrane region" description="Helical" evidence="5">
    <location>
        <begin position="172"/>
        <end position="190"/>
    </location>
</feature>
<dbReference type="InterPro" id="IPR036259">
    <property type="entry name" value="MFS_trans_sf"/>
</dbReference>
<dbReference type="InterPro" id="IPR000849">
    <property type="entry name" value="Sugar_P_transporter"/>
</dbReference>
<dbReference type="PANTHER" id="PTHR11662:SF446">
    <property type="entry name" value="SODIUM-DEPENDENT PHOSPHATE TRANSPORT PROTEIN 1, CHLOROPLASTIC"/>
    <property type="match status" value="1"/>
</dbReference>
<dbReference type="PANTHER" id="PTHR11662">
    <property type="entry name" value="SOLUTE CARRIER FAMILY 17"/>
    <property type="match status" value="1"/>
</dbReference>
<dbReference type="GO" id="GO:0022857">
    <property type="term" value="F:transmembrane transporter activity"/>
    <property type="evidence" value="ECO:0007669"/>
    <property type="project" value="InterPro"/>
</dbReference>
<evidence type="ECO:0000256" key="2">
    <source>
        <dbReference type="ARBA" id="ARBA00022692"/>
    </source>
</evidence>
<dbReference type="InterPro" id="IPR050382">
    <property type="entry name" value="MFS_Na/Anion_cotransporter"/>
</dbReference>
<dbReference type="InterPro" id="IPR011701">
    <property type="entry name" value="MFS"/>
</dbReference>
<dbReference type="GO" id="GO:0016020">
    <property type="term" value="C:membrane"/>
    <property type="evidence" value="ECO:0007669"/>
    <property type="project" value="UniProtKB-SubCell"/>
</dbReference>
<keyword evidence="2 5" id="KW-0812">Transmembrane</keyword>
<feature type="transmembrane region" description="Helical" evidence="5">
    <location>
        <begin position="368"/>
        <end position="388"/>
    </location>
</feature>
<comment type="caution">
    <text evidence="7">The sequence shown here is derived from an EMBL/GenBank/DDBJ whole genome shotgun (WGS) entry which is preliminary data.</text>
</comment>
<proteinExistence type="predicted"/>
<feature type="transmembrane region" description="Helical" evidence="5">
    <location>
        <begin position="143"/>
        <end position="166"/>
    </location>
</feature>
<reference evidence="7" key="1">
    <citation type="submission" date="2020-06" db="EMBL/GenBank/DDBJ databases">
        <title>Stable isotope informed genome-resolved metagenomics uncovers potential trophic interactions in rhizosphere soil.</title>
        <authorList>
            <person name="Starr E.P."/>
            <person name="Shi S."/>
            <person name="Blazewicz S.J."/>
            <person name="Koch B.J."/>
            <person name="Probst A.J."/>
            <person name="Hungate B.A."/>
            <person name="Pett-Ridge J."/>
            <person name="Firestone M.K."/>
            <person name="Banfield J.F."/>
        </authorList>
    </citation>
    <scope>NUCLEOTIDE SEQUENCE</scope>
    <source>
        <strain evidence="7">YM_69_17</strain>
    </source>
</reference>
<keyword evidence="4 5" id="KW-0472">Membrane</keyword>
<feature type="transmembrane region" description="Helical" evidence="5">
    <location>
        <begin position="330"/>
        <end position="356"/>
    </location>
</feature>
<protein>
    <submittedName>
        <fullName evidence="7">MFS transporter</fullName>
    </submittedName>
</protein>
<feature type="transmembrane region" description="Helical" evidence="5">
    <location>
        <begin position="270"/>
        <end position="294"/>
    </location>
</feature>
<comment type="subcellular location">
    <subcellularLocation>
        <location evidence="1">Membrane</location>
        <topology evidence="1">Multi-pass membrane protein</topology>
    </subcellularLocation>
</comment>
<evidence type="ECO:0000313" key="8">
    <source>
        <dbReference type="Proteomes" id="UP000700706"/>
    </source>
</evidence>
<keyword evidence="3 5" id="KW-1133">Transmembrane helix</keyword>
<dbReference type="Gene3D" id="1.20.1250.20">
    <property type="entry name" value="MFS general substrate transporter like domains"/>
    <property type="match status" value="2"/>
</dbReference>
<sequence length="433" mass="46207">MPSGKPPRIRWIQWTAVAFLTTAGIVNYLDRSTLSIANHDIAGELGLSGTEMGLLLSAFSWTYAFSQLPVGALLDRFGARVMLGAGMFFWSLAQFAGGLAQSLTQLVTTRAVLGVGEAPQFPAGAKVISEWFTPRERGLPTGIFVASSCIGPAIAPPVLTVIMLAFGWRPMFLIMGALGIIVAIGWYLLYRNRSEVALTEPERSYLDEGRPAQAAPRQSFADWIGLFGNRTTWGMVLGFMGVVYMVWLYLTWLPGYLEHERHLSIAKTGWVVVIPYVFGALGMLCSGRVADFLLARGVGAIASRKWPMAAGLVGGAVFTLPAAYTPDLTLAVTYISLAMFCINYASSTAWMLVSVAAPSRQVASLGSIQNFGGYFAGSFAPIITGFVLDQTGSFVNALLISAAVACVGALALVVLVRKPVADRGAAIPDGRTA</sequence>
<feature type="transmembrane region" description="Helical" evidence="5">
    <location>
        <begin position="77"/>
        <end position="100"/>
    </location>
</feature>
<dbReference type="EMBL" id="JAEKLZ010000211">
    <property type="protein sequence ID" value="MBW8726375.1"/>
    <property type="molecule type" value="Genomic_DNA"/>
</dbReference>
<dbReference type="Pfam" id="PF07690">
    <property type="entry name" value="MFS_1"/>
    <property type="match status" value="1"/>
</dbReference>
<feature type="transmembrane region" description="Helical" evidence="5">
    <location>
        <begin position="41"/>
        <end position="65"/>
    </location>
</feature>
<dbReference type="AlphaFoldDB" id="A0A952FNC6"/>
<evidence type="ECO:0000256" key="5">
    <source>
        <dbReference type="SAM" id="Phobius"/>
    </source>
</evidence>
<dbReference type="SUPFAM" id="SSF103473">
    <property type="entry name" value="MFS general substrate transporter"/>
    <property type="match status" value="1"/>
</dbReference>
<feature type="transmembrane region" description="Helical" evidence="5">
    <location>
        <begin position="12"/>
        <end position="29"/>
    </location>
</feature>
<feature type="transmembrane region" description="Helical" evidence="5">
    <location>
        <begin position="232"/>
        <end position="250"/>
    </location>
</feature>
<evidence type="ECO:0000256" key="1">
    <source>
        <dbReference type="ARBA" id="ARBA00004141"/>
    </source>
</evidence>
<name>A0A952FNC6_9PROT</name>
<dbReference type="PROSITE" id="PS50850">
    <property type="entry name" value="MFS"/>
    <property type="match status" value="1"/>
</dbReference>
<evidence type="ECO:0000256" key="3">
    <source>
        <dbReference type="ARBA" id="ARBA00022989"/>
    </source>
</evidence>